<evidence type="ECO:0000313" key="3">
    <source>
        <dbReference type="Proteomes" id="UP000034090"/>
    </source>
</evidence>
<feature type="domain" description="Spore protein YkvP/CgeB glycosyl transferase-like" evidence="1">
    <location>
        <begin position="233"/>
        <end position="318"/>
    </location>
</feature>
<gene>
    <name evidence="2" type="ORF">UV74_C0011G0005</name>
</gene>
<proteinExistence type="predicted"/>
<accession>A0A0G1FRJ2</accession>
<protein>
    <recommendedName>
        <fullName evidence="1">Spore protein YkvP/CgeB glycosyl transferase-like domain-containing protein</fullName>
    </recommendedName>
</protein>
<dbReference type="InterPro" id="IPR055259">
    <property type="entry name" value="YkvP/CgeB_Glyco_trans-like"/>
</dbReference>
<name>A0A0G1FRJ2_9BACT</name>
<dbReference type="EMBL" id="LCFQ01000011">
    <property type="protein sequence ID" value="KKS97636.1"/>
    <property type="molecule type" value="Genomic_DNA"/>
</dbReference>
<evidence type="ECO:0000313" key="2">
    <source>
        <dbReference type="EMBL" id="KKS97636.1"/>
    </source>
</evidence>
<sequence length="321" mass="37642">MKILHLNYRQCESGQDSLYDGLCRVLGPENVIEYPQKPSLHGGPGIAYRWYPCFFNWPEFYTDEQKIRMLKENWFDVILVGCGDSTDWSIGTHRQERVKKGREEFSEMYELAINKSKTIATYALDMGDGSRINDHIRKEFNCLKYFKREYLEKEVGDDPGVLPFSLCLAERYVPENIEGPRVNLPFFAGRNYGLREPYIAYYESFGRKNTRSLTQRRLNLEMLKYKIGIDLLGSGEDTIRRYEIAARGEMLLCPKVIIKRENDFTEGVSAVFYDGFEDFKEKLNYYMSHEDEVDKIRLAGRKHFLKYHTGTARAKQLIEKI</sequence>
<dbReference type="STRING" id="1618578.UV74_C0011G0005"/>
<dbReference type="AlphaFoldDB" id="A0A0G1FRJ2"/>
<dbReference type="Pfam" id="PF13524">
    <property type="entry name" value="Glyco_trans_1_2"/>
    <property type="match status" value="1"/>
</dbReference>
<organism evidence="2 3">
    <name type="scientific">Candidatus Woesebacteria bacterium GW2011_GWB1_43_14</name>
    <dbReference type="NCBI Taxonomy" id="1618578"/>
    <lineage>
        <taxon>Bacteria</taxon>
        <taxon>Candidatus Woeseibacteriota</taxon>
    </lineage>
</organism>
<reference evidence="2 3" key="1">
    <citation type="journal article" date="2015" name="Nature">
        <title>rRNA introns, odd ribosomes, and small enigmatic genomes across a large radiation of phyla.</title>
        <authorList>
            <person name="Brown C.T."/>
            <person name="Hug L.A."/>
            <person name="Thomas B.C."/>
            <person name="Sharon I."/>
            <person name="Castelle C.J."/>
            <person name="Singh A."/>
            <person name="Wilkins M.J."/>
            <person name="Williams K.H."/>
            <person name="Banfield J.F."/>
        </authorList>
    </citation>
    <scope>NUCLEOTIDE SEQUENCE [LARGE SCALE GENOMIC DNA]</scope>
</reference>
<comment type="caution">
    <text evidence="2">The sequence shown here is derived from an EMBL/GenBank/DDBJ whole genome shotgun (WGS) entry which is preliminary data.</text>
</comment>
<evidence type="ECO:0000259" key="1">
    <source>
        <dbReference type="Pfam" id="PF13524"/>
    </source>
</evidence>
<dbReference type="Proteomes" id="UP000034090">
    <property type="component" value="Unassembled WGS sequence"/>
</dbReference>